<name>A0A0A9CST6_ARUDO</name>
<reference evidence="1" key="2">
    <citation type="journal article" date="2015" name="Data Brief">
        <title>Shoot transcriptome of the giant reed, Arundo donax.</title>
        <authorList>
            <person name="Barrero R.A."/>
            <person name="Guerrero F.D."/>
            <person name="Moolhuijzen P."/>
            <person name="Goolsby J.A."/>
            <person name="Tidwell J."/>
            <person name="Bellgard S.E."/>
            <person name="Bellgard M.I."/>
        </authorList>
    </citation>
    <scope>NUCLEOTIDE SEQUENCE</scope>
    <source>
        <tissue evidence="1">Shoot tissue taken approximately 20 cm above the soil surface</tissue>
    </source>
</reference>
<organism evidence="1">
    <name type="scientific">Arundo donax</name>
    <name type="common">Giant reed</name>
    <name type="synonym">Donax arundinaceus</name>
    <dbReference type="NCBI Taxonomy" id="35708"/>
    <lineage>
        <taxon>Eukaryota</taxon>
        <taxon>Viridiplantae</taxon>
        <taxon>Streptophyta</taxon>
        <taxon>Embryophyta</taxon>
        <taxon>Tracheophyta</taxon>
        <taxon>Spermatophyta</taxon>
        <taxon>Magnoliopsida</taxon>
        <taxon>Liliopsida</taxon>
        <taxon>Poales</taxon>
        <taxon>Poaceae</taxon>
        <taxon>PACMAD clade</taxon>
        <taxon>Arundinoideae</taxon>
        <taxon>Arundineae</taxon>
        <taxon>Arundo</taxon>
    </lineage>
</organism>
<evidence type="ECO:0000313" key="1">
    <source>
        <dbReference type="EMBL" id="JAD76460.1"/>
    </source>
</evidence>
<protein>
    <submittedName>
        <fullName evidence="1">Uncharacterized protein</fullName>
    </submittedName>
</protein>
<proteinExistence type="predicted"/>
<dbReference type="AlphaFoldDB" id="A0A0A9CST6"/>
<reference evidence="1" key="1">
    <citation type="submission" date="2014-09" db="EMBL/GenBank/DDBJ databases">
        <authorList>
            <person name="Magalhaes I.L.F."/>
            <person name="Oliveira U."/>
            <person name="Santos F.R."/>
            <person name="Vidigal T.H.D.A."/>
            <person name="Brescovit A.D."/>
            <person name="Santos A.J."/>
        </authorList>
    </citation>
    <scope>NUCLEOTIDE SEQUENCE</scope>
    <source>
        <tissue evidence="1">Shoot tissue taken approximately 20 cm above the soil surface</tissue>
    </source>
</reference>
<accession>A0A0A9CST6</accession>
<dbReference type="EMBL" id="GBRH01221435">
    <property type="protein sequence ID" value="JAD76460.1"/>
    <property type="molecule type" value="Transcribed_RNA"/>
</dbReference>
<sequence length="96" mass="11302">MCHLVHLHLLQGFHQWYQGRLFQPRRCPTQCSIQPHPMLGRTGKPRLFGIKRLVGTCQWHLHPQDQLLLLIKQQEHHISWQTLVVCQATMGELSHL</sequence>